<dbReference type="Gene3D" id="3.30.1180.20">
    <property type="entry name" value="Dihydroxyacetone kinase, domain 2"/>
    <property type="match status" value="1"/>
</dbReference>
<gene>
    <name evidence="2" type="ORF">Ssi02_57590</name>
</gene>
<dbReference type="PROSITE" id="PS51481">
    <property type="entry name" value="DHAK"/>
    <property type="match status" value="1"/>
</dbReference>
<dbReference type="PANTHER" id="PTHR28629">
    <property type="entry name" value="TRIOKINASE/FMN CYCLASE"/>
    <property type="match status" value="1"/>
</dbReference>
<dbReference type="InterPro" id="IPR050861">
    <property type="entry name" value="Dihydroxyacetone_Kinase"/>
</dbReference>
<comment type="caution">
    <text evidence="2">The sequence shown here is derived from an EMBL/GenBank/DDBJ whole genome shotgun (WGS) entry which is preliminary data.</text>
</comment>
<evidence type="ECO:0000313" key="2">
    <source>
        <dbReference type="EMBL" id="GII95528.1"/>
    </source>
</evidence>
<reference evidence="2" key="1">
    <citation type="submission" date="2021-01" db="EMBL/GenBank/DDBJ databases">
        <title>Whole genome shotgun sequence of Sinosporangium siamense NBRC 109515.</title>
        <authorList>
            <person name="Komaki H."/>
            <person name="Tamura T."/>
        </authorList>
    </citation>
    <scope>NUCLEOTIDE SEQUENCE</scope>
    <source>
        <strain evidence="2">NBRC 109515</strain>
    </source>
</reference>
<keyword evidence="3" id="KW-1185">Reference proteome</keyword>
<accession>A0A919RL01</accession>
<dbReference type="Pfam" id="PF02733">
    <property type="entry name" value="Dak1"/>
    <property type="match status" value="1"/>
</dbReference>
<dbReference type="EMBL" id="BOOW01000036">
    <property type="protein sequence ID" value="GII95528.1"/>
    <property type="molecule type" value="Genomic_DNA"/>
</dbReference>
<evidence type="ECO:0000313" key="3">
    <source>
        <dbReference type="Proteomes" id="UP000606172"/>
    </source>
</evidence>
<feature type="domain" description="DhaK" evidence="1">
    <location>
        <begin position="1"/>
        <end position="60"/>
    </location>
</feature>
<dbReference type="InterPro" id="IPR004006">
    <property type="entry name" value="DhaK_dom"/>
</dbReference>
<dbReference type="AlphaFoldDB" id="A0A919RL01"/>
<dbReference type="GO" id="GO:0005829">
    <property type="term" value="C:cytosol"/>
    <property type="evidence" value="ECO:0007669"/>
    <property type="project" value="TreeGrafter"/>
</dbReference>
<dbReference type="GO" id="GO:0019563">
    <property type="term" value="P:glycerol catabolic process"/>
    <property type="evidence" value="ECO:0007669"/>
    <property type="project" value="TreeGrafter"/>
</dbReference>
<dbReference type="PANTHER" id="PTHR28629:SF4">
    <property type="entry name" value="TRIOKINASE_FMN CYCLASE"/>
    <property type="match status" value="1"/>
</dbReference>
<dbReference type="GO" id="GO:0004371">
    <property type="term" value="F:glycerone kinase activity"/>
    <property type="evidence" value="ECO:0007669"/>
    <property type="project" value="InterPro"/>
</dbReference>
<proteinExistence type="predicted"/>
<dbReference type="Proteomes" id="UP000606172">
    <property type="component" value="Unassembled WGS sequence"/>
</dbReference>
<sequence>MVFNEVAGVLAAKNVTIARSLVGNYVTSLDMTGVSITVCRADTDMLSLWDAPVNTPALRWGV</sequence>
<protein>
    <recommendedName>
        <fullName evidence="1">DhaK domain-containing protein</fullName>
    </recommendedName>
</protein>
<organism evidence="2 3">
    <name type="scientific">Sinosporangium siamense</name>
    <dbReference type="NCBI Taxonomy" id="1367973"/>
    <lineage>
        <taxon>Bacteria</taxon>
        <taxon>Bacillati</taxon>
        <taxon>Actinomycetota</taxon>
        <taxon>Actinomycetes</taxon>
        <taxon>Streptosporangiales</taxon>
        <taxon>Streptosporangiaceae</taxon>
        <taxon>Sinosporangium</taxon>
    </lineage>
</organism>
<dbReference type="SUPFAM" id="SSF82549">
    <property type="entry name" value="DAK1/DegV-like"/>
    <property type="match status" value="1"/>
</dbReference>
<name>A0A919RL01_9ACTN</name>
<evidence type="ECO:0000259" key="1">
    <source>
        <dbReference type="PROSITE" id="PS51481"/>
    </source>
</evidence>